<keyword evidence="21" id="KW-1185">Reference proteome</keyword>
<comment type="catalytic activity">
    <reaction evidence="1">
        <text>ATP + protein L-histidine = ADP + protein N-phospho-L-histidine.</text>
        <dbReference type="EC" id="2.7.13.3"/>
    </reaction>
</comment>
<name>F2K3S3_MARM1</name>
<dbReference type="InterPro" id="IPR004358">
    <property type="entry name" value="Sig_transdc_His_kin-like_C"/>
</dbReference>
<evidence type="ECO:0000313" key="20">
    <source>
        <dbReference type="EMBL" id="ADZ90172.1"/>
    </source>
</evidence>
<evidence type="ECO:0000256" key="1">
    <source>
        <dbReference type="ARBA" id="ARBA00000085"/>
    </source>
</evidence>
<dbReference type="Gene3D" id="3.30.450.20">
    <property type="entry name" value="PAS domain"/>
    <property type="match status" value="3"/>
</dbReference>
<dbReference type="EC" id="2.7.13.3" evidence="3"/>
<dbReference type="KEGG" id="mme:Marme_0897"/>
<evidence type="ECO:0000259" key="18">
    <source>
        <dbReference type="PROSITE" id="PS50109"/>
    </source>
</evidence>
<dbReference type="GO" id="GO:0005524">
    <property type="term" value="F:ATP binding"/>
    <property type="evidence" value="ECO:0007669"/>
    <property type="project" value="UniProtKB-KW"/>
</dbReference>
<keyword evidence="14 17" id="KW-0472">Membrane</keyword>
<dbReference type="Pfam" id="PF02743">
    <property type="entry name" value="dCache_1"/>
    <property type="match status" value="1"/>
</dbReference>
<dbReference type="InterPro" id="IPR003594">
    <property type="entry name" value="HATPase_dom"/>
</dbReference>
<dbReference type="PROSITE" id="PS50112">
    <property type="entry name" value="PAS"/>
    <property type="match status" value="1"/>
</dbReference>
<dbReference type="Gene3D" id="1.10.287.130">
    <property type="match status" value="1"/>
</dbReference>
<dbReference type="STRING" id="717774.Marme_0897"/>
<gene>
    <name evidence="20" type="ordered locus">Marme_0897</name>
</gene>
<dbReference type="CDD" id="cd00082">
    <property type="entry name" value="HisKA"/>
    <property type="match status" value="1"/>
</dbReference>
<dbReference type="SUPFAM" id="SSF55785">
    <property type="entry name" value="PYP-like sensor domain (PAS domain)"/>
    <property type="match status" value="1"/>
</dbReference>
<dbReference type="Pfam" id="PF00512">
    <property type="entry name" value="HisKA"/>
    <property type="match status" value="1"/>
</dbReference>
<dbReference type="PROSITE" id="PS50109">
    <property type="entry name" value="HIS_KIN"/>
    <property type="match status" value="1"/>
</dbReference>
<evidence type="ECO:0000256" key="15">
    <source>
        <dbReference type="ARBA" id="ARBA00073143"/>
    </source>
</evidence>
<proteinExistence type="predicted"/>
<dbReference type="InterPro" id="IPR000014">
    <property type="entry name" value="PAS"/>
</dbReference>
<reference evidence="20 21" key="1">
    <citation type="journal article" date="2012" name="Stand. Genomic Sci.">
        <title>Complete genome sequence of the melanogenic marine bacterium Marinomonas mediterranea type strain (MMB-1(T)).</title>
        <authorList>
            <person name="Lucas-Elio P."/>
            <person name="Goodwin L."/>
            <person name="Woyke T."/>
            <person name="Pitluck S."/>
            <person name="Nolan M."/>
            <person name="Kyrpides N.C."/>
            <person name="Detter J.C."/>
            <person name="Copeland A."/>
            <person name="Teshima H."/>
            <person name="Bruce D."/>
            <person name="Detter C."/>
            <person name="Tapia R."/>
            <person name="Han S."/>
            <person name="Land M.L."/>
            <person name="Ivanova N."/>
            <person name="Mikhailova N."/>
            <person name="Johnston A.W."/>
            <person name="Sanchez-Amat A."/>
        </authorList>
    </citation>
    <scope>NUCLEOTIDE SEQUENCE [LARGE SCALE GENOMIC DNA]</scope>
    <source>
        <strain evidence="21">ATCC 700492 / JCM 21426 / NBRC 103028 / MMB-1</strain>
    </source>
</reference>
<evidence type="ECO:0000256" key="11">
    <source>
        <dbReference type="ARBA" id="ARBA00022840"/>
    </source>
</evidence>
<dbReference type="PRINTS" id="PR00344">
    <property type="entry name" value="BCTRLSENSOR"/>
</dbReference>
<dbReference type="InterPro" id="IPR029151">
    <property type="entry name" value="Sensor-like_sf"/>
</dbReference>
<evidence type="ECO:0000256" key="13">
    <source>
        <dbReference type="ARBA" id="ARBA00023012"/>
    </source>
</evidence>
<dbReference type="PATRIC" id="fig|717774.3.peg.938"/>
<dbReference type="SUPFAM" id="SSF55874">
    <property type="entry name" value="ATPase domain of HSP90 chaperone/DNA topoisomerase II/histidine kinase"/>
    <property type="match status" value="1"/>
</dbReference>
<keyword evidence="11" id="KW-0067">ATP-binding</keyword>
<evidence type="ECO:0000313" key="21">
    <source>
        <dbReference type="Proteomes" id="UP000001062"/>
    </source>
</evidence>
<dbReference type="GO" id="GO:0000155">
    <property type="term" value="F:phosphorelay sensor kinase activity"/>
    <property type="evidence" value="ECO:0007669"/>
    <property type="project" value="InterPro"/>
</dbReference>
<keyword evidence="6" id="KW-0597">Phosphoprotein</keyword>
<comment type="subcellular location">
    <subcellularLocation>
        <location evidence="2">Cell inner membrane</location>
        <topology evidence="2">Multi-pass membrane protein</topology>
    </subcellularLocation>
</comment>
<dbReference type="FunFam" id="3.30.450.20:FF:000127">
    <property type="entry name" value="C4-dicarboxylate transport sensor protein"/>
    <property type="match status" value="1"/>
</dbReference>
<keyword evidence="7" id="KW-0808">Transferase</keyword>
<dbReference type="RefSeq" id="WP_013660077.1">
    <property type="nucleotide sequence ID" value="NC_015276.1"/>
</dbReference>
<dbReference type="InterPro" id="IPR035965">
    <property type="entry name" value="PAS-like_dom_sf"/>
</dbReference>
<dbReference type="EMBL" id="CP002583">
    <property type="protein sequence ID" value="ADZ90172.1"/>
    <property type="molecule type" value="Genomic_DNA"/>
</dbReference>
<dbReference type="Pfam" id="PF02518">
    <property type="entry name" value="HATPase_c"/>
    <property type="match status" value="1"/>
</dbReference>
<dbReference type="eggNOG" id="COG4191">
    <property type="taxonomic scope" value="Bacteria"/>
</dbReference>
<organism evidence="20 21">
    <name type="scientific">Marinomonas mediterranea (strain ATCC 700492 / JCM 21426 / NBRC 103028 / MMB-1)</name>
    <dbReference type="NCBI Taxonomy" id="717774"/>
    <lineage>
        <taxon>Bacteria</taxon>
        <taxon>Pseudomonadati</taxon>
        <taxon>Pseudomonadota</taxon>
        <taxon>Gammaproteobacteria</taxon>
        <taxon>Oceanospirillales</taxon>
        <taxon>Oceanospirillaceae</taxon>
        <taxon>Marinomonas</taxon>
    </lineage>
</organism>
<evidence type="ECO:0000256" key="12">
    <source>
        <dbReference type="ARBA" id="ARBA00022989"/>
    </source>
</evidence>
<evidence type="ECO:0000256" key="14">
    <source>
        <dbReference type="ARBA" id="ARBA00023136"/>
    </source>
</evidence>
<keyword evidence="8 17" id="KW-0812">Transmembrane</keyword>
<evidence type="ECO:0000256" key="3">
    <source>
        <dbReference type="ARBA" id="ARBA00012438"/>
    </source>
</evidence>
<keyword evidence="4" id="KW-1003">Cell membrane</keyword>
<dbReference type="PANTHER" id="PTHR43065:SF46">
    <property type="entry name" value="C4-DICARBOXYLATE TRANSPORT SENSOR PROTEIN DCTB"/>
    <property type="match status" value="1"/>
</dbReference>
<dbReference type="Gene3D" id="6.10.250.3020">
    <property type="match status" value="1"/>
</dbReference>
<dbReference type="InterPro" id="IPR033479">
    <property type="entry name" value="dCache_1"/>
</dbReference>
<dbReference type="FunFam" id="1.10.287.130:FF:000049">
    <property type="entry name" value="C4-dicarboxylate transport sensor protein DctB"/>
    <property type="match status" value="1"/>
</dbReference>
<evidence type="ECO:0000256" key="9">
    <source>
        <dbReference type="ARBA" id="ARBA00022741"/>
    </source>
</evidence>
<keyword evidence="13" id="KW-0902">Two-component regulatory system</keyword>
<evidence type="ECO:0000256" key="2">
    <source>
        <dbReference type="ARBA" id="ARBA00004429"/>
    </source>
</evidence>
<dbReference type="AlphaFoldDB" id="F2K3S3"/>
<evidence type="ECO:0000256" key="5">
    <source>
        <dbReference type="ARBA" id="ARBA00022519"/>
    </source>
</evidence>
<evidence type="ECO:0000256" key="7">
    <source>
        <dbReference type="ARBA" id="ARBA00022679"/>
    </source>
</evidence>
<sequence length="760" mass="86088">MPQSFKQFSSSNKRTVWLYVVVAFVCLIAVWRVSEAYRQQQLTSLKRNSEIQLNQLANVLESAIAKYQHMPILLAANDRVRRALYRGIPTDINLLNRELAQINHITESSDIYIMNVDGLTVAASNYEEEATFVGRNFSFRPYFQEAIQGKEGRYYALGTTSNRRGYFFSYPVYFNQNIVGVAVVKVDLRQFEKRFDTQSYEFLLLDPDNVVFSSSNSDWLYKVMGELSHEELTRIADSRRYKDRMIETLPIINSEPFNQGVSIVELLQETKRESGRESFERRSYLKMSQPIQLFGFKVVLLKPLQLLNDEIALWRAIFAGGVIISALLAGLALLRKRMLQERSDAIEMARHNQAYIREVIQNTQAGLVTLDDHFCIESFNPAVEQLVGKLLSGVINKPLETLFHCSPSYLHFWSQMTDKKDNEIDAGGRFITLEGELVANVSYAIPVEMTLCELQLPNRRGYLVTFHDMTERKRYEKEITAARQALEERVRERTGELEEANGLLRQEVMEHKETQEELIQTAKMAVLGQLSAGLNHELNQPLTAIRAFADNSLKFLQRDRIDQVELNLQQISQLGHHMGDIIARFKVFARKGDVASRPISVQSAQDGALRIMSSRMREGQIALSGLEQCPHMVMGDMVFLEQVIVNILANSVDAIVDAKSTIRSINISAYSIEGDQVQIAIHDTGPGFSETDFSRLFEPFFTTKSLGVGLGLGLSISQRIIESMGGEISAHNHPQGGAEFYVTLPAFVEHKWVGVNDVAG</sequence>
<dbReference type="HOGENOM" id="CLU_000445_94_2_6"/>
<dbReference type="SUPFAM" id="SSF47384">
    <property type="entry name" value="Homodimeric domain of signal transducing histidine kinase"/>
    <property type="match status" value="1"/>
</dbReference>
<dbReference type="InterPro" id="IPR036890">
    <property type="entry name" value="HATPase_C_sf"/>
</dbReference>
<dbReference type="CDD" id="cd12914">
    <property type="entry name" value="PDC1_DGC_like"/>
    <property type="match status" value="1"/>
</dbReference>
<accession>F2K3S3</accession>
<dbReference type="GO" id="GO:0005886">
    <property type="term" value="C:plasma membrane"/>
    <property type="evidence" value="ECO:0007669"/>
    <property type="project" value="UniProtKB-SubCell"/>
</dbReference>
<dbReference type="PANTHER" id="PTHR43065">
    <property type="entry name" value="SENSOR HISTIDINE KINASE"/>
    <property type="match status" value="1"/>
</dbReference>
<feature type="transmembrane region" description="Helical" evidence="17">
    <location>
        <begin position="16"/>
        <end position="34"/>
    </location>
</feature>
<feature type="domain" description="Histidine kinase" evidence="18">
    <location>
        <begin position="533"/>
        <end position="748"/>
    </location>
</feature>
<feature type="domain" description="PAS" evidence="19">
    <location>
        <begin position="352"/>
        <end position="404"/>
    </location>
</feature>
<dbReference type="NCBIfam" id="TIGR00229">
    <property type="entry name" value="sensory_box"/>
    <property type="match status" value="1"/>
</dbReference>
<dbReference type="Gene3D" id="3.30.565.10">
    <property type="entry name" value="Histidine kinase-like ATPase, C-terminal domain"/>
    <property type="match status" value="1"/>
</dbReference>
<keyword evidence="10 20" id="KW-0418">Kinase</keyword>
<dbReference type="SMART" id="SM00388">
    <property type="entry name" value="HisKA"/>
    <property type="match status" value="1"/>
</dbReference>
<dbReference type="InterPro" id="IPR005467">
    <property type="entry name" value="His_kinase_dom"/>
</dbReference>
<keyword evidence="12 17" id="KW-1133">Transmembrane helix</keyword>
<evidence type="ECO:0000256" key="16">
    <source>
        <dbReference type="SAM" id="Coils"/>
    </source>
</evidence>
<evidence type="ECO:0000256" key="8">
    <source>
        <dbReference type="ARBA" id="ARBA00022692"/>
    </source>
</evidence>
<dbReference type="OrthoDB" id="1931120at2"/>
<feature type="transmembrane region" description="Helical" evidence="17">
    <location>
        <begin position="312"/>
        <end position="334"/>
    </location>
</feature>
<keyword evidence="9" id="KW-0547">Nucleotide-binding</keyword>
<evidence type="ECO:0000256" key="4">
    <source>
        <dbReference type="ARBA" id="ARBA00022475"/>
    </source>
</evidence>
<dbReference type="SUPFAM" id="SSF103190">
    <property type="entry name" value="Sensory domain-like"/>
    <property type="match status" value="1"/>
</dbReference>
<keyword evidence="16" id="KW-0175">Coiled coil</keyword>
<feature type="coiled-coil region" evidence="16">
    <location>
        <begin position="472"/>
        <end position="517"/>
    </location>
</feature>
<keyword evidence="5" id="KW-0997">Cell inner membrane</keyword>
<dbReference type="InterPro" id="IPR003661">
    <property type="entry name" value="HisK_dim/P_dom"/>
</dbReference>
<dbReference type="SMART" id="SM00387">
    <property type="entry name" value="HATPase_c"/>
    <property type="match status" value="1"/>
</dbReference>
<dbReference type="InterPro" id="IPR036097">
    <property type="entry name" value="HisK_dim/P_sf"/>
</dbReference>
<evidence type="ECO:0000256" key="10">
    <source>
        <dbReference type="ARBA" id="ARBA00022777"/>
    </source>
</evidence>
<evidence type="ECO:0000259" key="19">
    <source>
        <dbReference type="PROSITE" id="PS50112"/>
    </source>
</evidence>
<protein>
    <recommendedName>
        <fullName evidence="15">C4-dicarboxylate transport sensor protein DctB</fullName>
        <ecNumber evidence="3">2.7.13.3</ecNumber>
    </recommendedName>
</protein>
<evidence type="ECO:0000256" key="6">
    <source>
        <dbReference type="ARBA" id="ARBA00022553"/>
    </source>
</evidence>
<dbReference type="Proteomes" id="UP000001062">
    <property type="component" value="Chromosome"/>
</dbReference>
<evidence type="ECO:0000256" key="17">
    <source>
        <dbReference type="SAM" id="Phobius"/>
    </source>
</evidence>